<dbReference type="OrthoDB" id="1880850at2759"/>
<proteinExistence type="inferred from homology"/>
<dbReference type="Proteomes" id="UP000001744">
    <property type="component" value="Unassembled WGS sequence"/>
</dbReference>
<evidence type="ECO:0000256" key="12">
    <source>
        <dbReference type="SAM" id="Phobius"/>
    </source>
</evidence>
<evidence type="ECO:0000256" key="6">
    <source>
        <dbReference type="ARBA" id="ARBA00022692"/>
    </source>
</evidence>
<dbReference type="Pfam" id="PF23605">
    <property type="entry name" value="FKS1_dom2"/>
    <property type="match status" value="1"/>
</dbReference>
<evidence type="ECO:0000256" key="1">
    <source>
        <dbReference type="ARBA" id="ARBA00004141"/>
    </source>
</evidence>
<organism evidence="14 16">
    <name type="scientific">Schizosaccharomyces japonicus (strain yFS275 / FY16936)</name>
    <name type="common">Fission yeast</name>
    <dbReference type="NCBI Taxonomy" id="402676"/>
    <lineage>
        <taxon>Eukaryota</taxon>
        <taxon>Fungi</taxon>
        <taxon>Dikarya</taxon>
        <taxon>Ascomycota</taxon>
        <taxon>Taphrinomycotina</taxon>
        <taxon>Schizosaccharomycetes</taxon>
        <taxon>Schizosaccharomycetales</taxon>
        <taxon>Schizosaccharomycetaceae</taxon>
        <taxon>Schizosaccharomyces</taxon>
    </lineage>
</organism>
<feature type="transmembrane region" description="Helical" evidence="12">
    <location>
        <begin position="542"/>
        <end position="561"/>
    </location>
</feature>
<keyword evidence="4" id="KW-0328">Glycosyltransferase</keyword>
<feature type="compositionally biased region" description="Basic and acidic residues" evidence="11">
    <location>
        <begin position="1"/>
        <end position="14"/>
    </location>
</feature>
<dbReference type="RefSeq" id="XP_002172539.2">
    <property type="nucleotide sequence ID" value="XM_002172503.2"/>
</dbReference>
<comment type="similarity">
    <text evidence="2">Belongs to the glycosyltransferase 48 family.</text>
</comment>
<dbReference type="Pfam" id="PF14288">
    <property type="entry name" value="FKS1_dom1"/>
    <property type="match status" value="1"/>
</dbReference>
<evidence type="ECO:0000256" key="7">
    <source>
        <dbReference type="ARBA" id="ARBA00022989"/>
    </source>
</evidence>
<feature type="compositionally biased region" description="Basic and acidic residues" evidence="11">
    <location>
        <begin position="40"/>
        <end position="62"/>
    </location>
</feature>
<feature type="region of interest" description="Disordered" evidence="11">
    <location>
        <begin position="1"/>
        <end position="91"/>
    </location>
</feature>
<feature type="transmembrane region" description="Helical" evidence="12">
    <location>
        <begin position="1271"/>
        <end position="1291"/>
    </location>
</feature>
<dbReference type="SMART" id="SM01205">
    <property type="entry name" value="FKS1_dom1"/>
    <property type="match status" value="1"/>
</dbReference>
<feature type="transmembrane region" description="Helical" evidence="12">
    <location>
        <begin position="1763"/>
        <end position="1789"/>
    </location>
</feature>
<evidence type="ECO:0000256" key="4">
    <source>
        <dbReference type="ARBA" id="ARBA00022676"/>
    </source>
</evidence>
<evidence type="ECO:0000256" key="5">
    <source>
        <dbReference type="ARBA" id="ARBA00022679"/>
    </source>
</evidence>
<comment type="subcellular location">
    <subcellularLocation>
        <location evidence="1">Membrane</location>
        <topology evidence="1">Multi-pass membrane protein</topology>
    </subcellularLocation>
</comment>
<evidence type="ECO:0000313" key="15">
    <source>
        <dbReference type="JaponicusDB" id="SJAG_01288"/>
    </source>
</evidence>
<evidence type="ECO:0000313" key="16">
    <source>
        <dbReference type="Proteomes" id="UP000001744"/>
    </source>
</evidence>
<feature type="transmembrane region" description="Helical" evidence="12">
    <location>
        <begin position="419"/>
        <end position="441"/>
    </location>
</feature>
<dbReference type="HOGENOM" id="CLU_000844_0_1_1"/>
<dbReference type="GeneID" id="7052363"/>
<keyword evidence="16" id="KW-1185">Reference proteome</keyword>
<dbReference type="GO" id="GO:0051278">
    <property type="term" value="P:fungal-type cell wall polysaccharide biosynthetic process"/>
    <property type="evidence" value="ECO:0000318"/>
    <property type="project" value="GO_Central"/>
</dbReference>
<evidence type="ECO:0000256" key="11">
    <source>
        <dbReference type="SAM" id="MobiDB-lite"/>
    </source>
</evidence>
<dbReference type="PANTHER" id="PTHR12741">
    <property type="entry name" value="LYST-INTERACTING PROTEIN LIP5 DOPAMINE RESPONSIVE PROTEIN DRG-1"/>
    <property type="match status" value="1"/>
</dbReference>
<dbReference type="VEuPathDB" id="FungiDB:SJAG_01288"/>
<evidence type="ECO:0000256" key="8">
    <source>
        <dbReference type="ARBA" id="ARBA00023136"/>
    </source>
</evidence>
<dbReference type="GO" id="GO:0006075">
    <property type="term" value="P:(1-&gt;3)-beta-D-glucan biosynthetic process"/>
    <property type="evidence" value="ECO:0000318"/>
    <property type="project" value="GO_Central"/>
</dbReference>
<dbReference type="GO" id="GO:0030427">
    <property type="term" value="C:site of polarized growth"/>
    <property type="evidence" value="ECO:0007669"/>
    <property type="project" value="EnsemblFungi"/>
</dbReference>
<feature type="transmembrane region" description="Helical" evidence="12">
    <location>
        <begin position="674"/>
        <end position="695"/>
    </location>
</feature>
<dbReference type="JaponicusDB" id="SJAG_01288">
    <property type="gene designation" value="bgs3"/>
</dbReference>
<dbReference type="InterPro" id="IPR056261">
    <property type="entry name" value="FKS1-like_dom2"/>
</dbReference>
<keyword evidence="6 12" id="KW-0812">Transmembrane</keyword>
<dbReference type="PANTHER" id="PTHR12741:SF100">
    <property type="entry name" value="1,3-BETA-GLUCAN SYNTHASE COMPONENT BGS3"/>
    <property type="match status" value="1"/>
</dbReference>
<keyword evidence="8 12" id="KW-0472">Membrane</keyword>
<dbReference type="eggNOG" id="KOG0916">
    <property type="taxonomic scope" value="Eukaryota"/>
</dbReference>
<accession>B6K096</accession>
<dbReference type="OMA" id="FTFEALW"/>
<dbReference type="InterPro" id="IPR003440">
    <property type="entry name" value="Glyco_trans_48_dom"/>
</dbReference>
<feature type="domain" description="1,3-beta-glucan synthase component FKS1-like" evidence="13">
    <location>
        <begin position="270"/>
        <end position="382"/>
    </location>
</feature>
<feature type="transmembrane region" description="Helical" evidence="12">
    <location>
        <begin position="461"/>
        <end position="483"/>
    </location>
</feature>
<feature type="transmembrane region" description="Helical" evidence="12">
    <location>
        <begin position="503"/>
        <end position="522"/>
    </location>
</feature>
<feature type="transmembrane region" description="Helical" evidence="12">
    <location>
        <begin position="1717"/>
        <end position="1742"/>
    </location>
</feature>
<dbReference type="GO" id="GO:0000148">
    <property type="term" value="C:1,3-beta-D-glucan synthase complex"/>
    <property type="evidence" value="ECO:0007669"/>
    <property type="project" value="InterPro"/>
</dbReference>
<keyword evidence="5" id="KW-0808">Transferase</keyword>
<keyword evidence="7 12" id="KW-1133">Transmembrane helix</keyword>
<sequence length="1827" mass="211279">MAYNGREREYDDQSYHSGQNWTSELTAVESPFENAETYDPEAHRRESVDPFAHDYDEYNRSDNDEDFDELEDDLMNPDGYTSQEGFTSQDSNVSNRSYVMFPLNRGQPLSKRYESVGLDEFGHEYIVEGSSVDSSDSAGHYEALYPSWTAETNAPVLTQDIESIFIEFSSKFGFQWDSMRNMFDYFMVMLDSRASRMAPRDALATLHADYIGGPNANFKKWYFAAGMDRLDLTSGSPSFISQDSSGVIAKDDLKSYENLWYNRMEELTDVERVEQLSLYMLCWGEANNVRFMPECLCFIYKCAYDYFLSAEYKHKKDSAPQDFYLDHCITPIYQLLHDEQFEIVNGKFTRRERDHAKIIGYDDVNQTFWYMRGIRGIKLFDGTCLIDAPAPARFHMLYRVDWRQSVHKSFREIRSLTHFIVNFTRIWVLHLSIFWYFIAYNSPTMYTKNYHHLLYTQPAPAARWTACGIAGAVASFIVFVSLLLESVFVPRTAPGTQSVFPRLLFMLILMAVNIAPAVYILGYCNLTEQYESTAKSISHAHFWFSIVCVLYLSFVPQSSLLGSRYWKSSRKYLAHKYFTASYVKLPFHRWCISAALWTIVFGAKFVESYFFLTLSAKDPIRFLHTMKPYYCYDYIIGDALCKHQPRFILALVYITELVLFFLDSYLWYMLVCTMFSIAYSFYLGITIWTPWSYLFSNIPRRMYNKILATDHLPEFYKPKIYIAQLWNSIIISMYREHLLTMEHLKKLLFQPVDSEQSGKRTFKTPSFFFQYTDRAAAKMDYFPKNSEAERRISFFAQSLSCRMPATTSVAEMPTFTVLIPHYGEKILLSLREIIREQDPMSRITLLEYLKQLYPNEWEYFVRDTKLLAGEMDADEATTLKTEKGKKGGVTEKVTDLPFYCIGFKSNAPEYTLRTRIWASLRSQTLYRTASGMMNYTRALKLLYRVENPQLSEECNGDPDKVDYKIEQMAFRKFRLCISMQRYAKFNQEENENAEFMLRAHPELQIAYLDSDPVTSPDEEPRLYATLINGFCPFKDGRRLPKYRIRLSGNPILGDGKADNQNMSLPFIRGEYLQLIDANQDNYIEECLKIRSMLAEFEEMEPPACSPYSPELMRKHPVAMLGSREYIFSENSGILGDVAAGKEQTFGTLFSRALALIGGKLHYGHPDILNTIFMTTRGGVSKAQKGLHVNEDIYAGMTVLQRGGQIKHCEYFQCGKGRDLGFGTILNFTTKIGTGMGEQTLSREYFNLGTQLPLHRLLAFFYAHAGFHLNNVFIMVSIQLIMLVILNLGAMYKVVTVCHYTTSDAINAAFRPSGCYQLKPLLDWLRRCIISIFIVFFVAFLPLITHDLVDKGAPRAIKRLTKQICSLSPMFEVFVTQIYAQSIITNFSYGGARYIATGRGFATTRVPFSTLYSRFAAPSIYVGTRMLLMLLFGTLTVWTAHYIYFWITLYALCVSPFIYNPHQFAWTDFFVDYREFMRWLTRGNTKSHSNSWIAFCQLTRTRITGFRRQIKGRPSNKISMDSPRAKVSNLFVNELFLPACAVFFTLAPYVFMNSQPGNPDPEKSVNSFIRIFIMSGIPVAASAASAIIFSTLSLCCGPLFRKRMRSYGSLMAAFAHAVSIVALFFTFEALWFLEAWSFSKTVLGCIVIMTIERFFFKVVTIFMLTRDQGDDNANLSWWNGDWFEQNSAHVSFVRVVREFVCKTTELNLFSTDFVLGHMILFSLIPLLLVPYIDVFHSMLLFWLQPKRQIRAPIYTMKQNRLRRLIFFRYSFVFLLILAFFVAAIIVPFILDNQLSYSFTLDKSKGFGRLMQPSDQDWSAYIGNKNTSA</sequence>
<feature type="transmembrane region" description="Helical" evidence="12">
    <location>
        <begin position="1328"/>
        <end position="1348"/>
    </location>
</feature>
<evidence type="ECO:0000256" key="3">
    <source>
        <dbReference type="ARBA" id="ARBA00012589"/>
    </source>
</evidence>
<dbReference type="EC" id="2.4.1.34" evidence="3"/>
<dbReference type="GO" id="GO:0032153">
    <property type="term" value="C:cell division site"/>
    <property type="evidence" value="ECO:0007669"/>
    <property type="project" value="EnsemblFungi"/>
</dbReference>
<evidence type="ECO:0000256" key="10">
    <source>
        <dbReference type="ARBA" id="ARBA00047777"/>
    </source>
</evidence>
<protein>
    <recommendedName>
        <fullName evidence="3">1,3-beta-glucan synthase</fullName>
        <ecNumber evidence="3">2.4.1.34</ecNumber>
    </recommendedName>
    <alternativeName>
        <fullName evidence="9">1,3-beta-D-glucan-UDP glucosyltransferase</fullName>
    </alternativeName>
</protein>
<comment type="catalytic activity">
    <reaction evidence="10">
        <text>[(1-&gt;3)-beta-D-glucosyl](n) + UDP-alpha-D-glucose = [(1-&gt;3)-beta-D-glucosyl](n+1) + UDP + H(+)</text>
        <dbReference type="Rhea" id="RHEA:21476"/>
        <dbReference type="Rhea" id="RHEA-COMP:11146"/>
        <dbReference type="Rhea" id="RHEA-COMP:14303"/>
        <dbReference type="ChEBI" id="CHEBI:15378"/>
        <dbReference type="ChEBI" id="CHEBI:37671"/>
        <dbReference type="ChEBI" id="CHEBI:58223"/>
        <dbReference type="ChEBI" id="CHEBI:58885"/>
        <dbReference type="EC" id="2.4.1.34"/>
    </reaction>
</comment>
<dbReference type="GO" id="GO:0003843">
    <property type="term" value="F:1,3-beta-D-glucan synthase activity"/>
    <property type="evidence" value="ECO:0000318"/>
    <property type="project" value="GO_Central"/>
</dbReference>
<feature type="transmembrane region" description="Helical" evidence="12">
    <location>
        <begin position="1570"/>
        <end position="1599"/>
    </location>
</feature>
<feature type="compositionally biased region" description="Polar residues" evidence="11">
    <location>
        <begin position="79"/>
        <end position="91"/>
    </location>
</feature>
<dbReference type="Pfam" id="PF02364">
    <property type="entry name" value="Glucan_synthase"/>
    <property type="match status" value="1"/>
</dbReference>
<feature type="transmembrane region" description="Helical" evidence="12">
    <location>
        <begin position="1440"/>
        <end position="1458"/>
    </location>
</feature>
<evidence type="ECO:0000313" key="14">
    <source>
        <dbReference type="EMBL" id="EEB06246.2"/>
    </source>
</evidence>
<dbReference type="GO" id="GO:0005886">
    <property type="term" value="C:plasma membrane"/>
    <property type="evidence" value="ECO:0000318"/>
    <property type="project" value="GO_Central"/>
</dbReference>
<dbReference type="GO" id="GO:0051286">
    <property type="term" value="C:cell tip"/>
    <property type="evidence" value="ECO:0007669"/>
    <property type="project" value="EnsemblFungi"/>
</dbReference>
<feature type="transmembrane region" description="Helical" evidence="12">
    <location>
        <begin position="1529"/>
        <end position="1550"/>
    </location>
</feature>
<name>B6K096_SCHJY</name>
<feature type="compositionally biased region" description="Polar residues" evidence="11">
    <location>
        <begin position="15"/>
        <end position="25"/>
    </location>
</feature>
<gene>
    <name evidence="15" type="primary">bgs3</name>
    <name evidence="14" type="ORF">SJAG_01288</name>
</gene>
<dbReference type="InterPro" id="IPR026899">
    <property type="entry name" value="FKS1-like_dom1"/>
</dbReference>
<dbReference type="STRING" id="402676.B6K096"/>
<reference evidence="14 16" key="1">
    <citation type="journal article" date="2011" name="Science">
        <title>Comparative functional genomics of the fission yeasts.</title>
        <authorList>
            <person name="Rhind N."/>
            <person name="Chen Z."/>
            <person name="Yassour M."/>
            <person name="Thompson D.A."/>
            <person name="Haas B.J."/>
            <person name="Habib N."/>
            <person name="Wapinski I."/>
            <person name="Roy S."/>
            <person name="Lin M.F."/>
            <person name="Heiman D.I."/>
            <person name="Young S.K."/>
            <person name="Furuya K."/>
            <person name="Guo Y."/>
            <person name="Pidoux A."/>
            <person name="Chen H.M."/>
            <person name="Robbertse B."/>
            <person name="Goldberg J.M."/>
            <person name="Aoki K."/>
            <person name="Bayne E.H."/>
            <person name="Berlin A.M."/>
            <person name="Desjardins C.A."/>
            <person name="Dobbs E."/>
            <person name="Dukaj L."/>
            <person name="Fan L."/>
            <person name="FitzGerald M.G."/>
            <person name="French C."/>
            <person name="Gujja S."/>
            <person name="Hansen K."/>
            <person name="Keifenheim D."/>
            <person name="Levin J.Z."/>
            <person name="Mosher R.A."/>
            <person name="Mueller C.A."/>
            <person name="Pfiffner J."/>
            <person name="Priest M."/>
            <person name="Russ C."/>
            <person name="Smialowska A."/>
            <person name="Swoboda P."/>
            <person name="Sykes S.M."/>
            <person name="Vaughn M."/>
            <person name="Vengrova S."/>
            <person name="Yoder R."/>
            <person name="Zeng Q."/>
            <person name="Allshire R."/>
            <person name="Baulcombe D."/>
            <person name="Birren B.W."/>
            <person name="Brown W."/>
            <person name="Ekwall K."/>
            <person name="Kellis M."/>
            <person name="Leatherwood J."/>
            <person name="Levin H."/>
            <person name="Margalit H."/>
            <person name="Martienssen R."/>
            <person name="Nieduszynski C.A."/>
            <person name="Spatafora J.W."/>
            <person name="Friedman N."/>
            <person name="Dalgaard J.Z."/>
            <person name="Baumann P."/>
            <person name="Niki H."/>
            <person name="Regev A."/>
            <person name="Nusbaum C."/>
        </authorList>
    </citation>
    <scope>NUCLEOTIDE SEQUENCE [LARGE SCALE GENOMIC DNA]</scope>
    <source>
        <strain evidence="16">yFS275 / FY16936</strain>
    </source>
</reference>
<feature type="transmembrane region" description="Helical" evidence="12">
    <location>
        <begin position="1611"/>
        <end position="1632"/>
    </location>
</feature>
<feature type="compositionally biased region" description="Acidic residues" evidence="11">
    <location>
        <begin position="63"/>
        <end position="75"/>
    </location>
</feature>
<feature type="transmembrane region" description="Helical" evidence="12">
    <location>
        <begin position="1414"/>
        <end position="1434"/>
    </location>
</feature>
<evidence type="ECO:0000259" key="13">
    <source>
        <dbReference type="SMART" id="SM01205"/>
    </source>
</evidence>
<dbReference type="EMBL" id="KE651168">
    <property type="protein sequence ID" value="EEB06246.2"/>
    <property type="molecule type" value="Genomic_DNA"/>
</dbReference>
<feature type="transmembrane region" description="Helical" evidence="12">
    <location>
        <begin position="647"/>
        <end position="668"/>
    </location>
</feature>
<evidence type="ECO:0000256" key="9">
    <source>
        <dbReference type="ARBA" id="ARBA00031935"/>
    </source>
</evidence>
<evidence type="ECO:0000256" key="2">
    <source>
        <dbReference type="ARBA" id="ARBA00009040"/>
    </source>
</evidence>